<feature type="transmembrane region" description="Helical" evidence="9">
    <location>
        <begin position="329"/>
        <end position="347"/>
    </location>
</feature>
<feature type="transmembrane region" description="Helical" evidence="9">
    <location>
        <begin position="139"/>
        <end position="162"/>
    </location>
</feature>
<dbReference type="Pfam" id="PF01032">
    <property type="entry name" value="FecCD"/>
    <property type="match status" value="1"/>
</dbReference>
<evidence type="ECO:0000256" key="7">
    <source>
        <dbReference type="ARBA" id="ARBA00023136"/>
    </source>
</evidence>
<evidence type="ECO:0008006" key="12">
    <source>
        <dbReference type="Google" id="ProtNLM"/>
    </source>
</evidence>
<dbReference type="InterPro" id="IPR000522">
    <property type="entry name" value="ABC_transptr_permease_BtuC"/>
</dbReference>
<sequence>MTSDAPPRTPSRTAPPPTPAVGGPPTAGQALSRTGVAALVVLGAVAVSLLLGSNAIGPGAVLERLLHPALDEGAIVWGSRVPRTVLGLLVGAALGIAGAVMQGQTRNPLADPGIFGVSAGASLAVVLGVYVAGVTSVLGILWMSFLGAVVASVAVFAIAALGRSLSSPVPLAIAGTAVTALLTAITSFLVLTDQSTLAAYRIWVVGSLSGRTLEGIGPAIVMALAGLVLAAANIRSLDMLALGGELAQGLGENILRARLVGLGAITLLTASAVALSGPIGFIGLTAPHIARAMVGAGHGRLLPAAGLVGAGVLLLSDVIGRLIGGTGEVSVGVVLTVLGGIVFVMIVRRSRMAAL</sequence>
<evidence type="ECO:0000256" key="9">
    <source>
        <dbReference type="SAM" id="Phobius"/>
    </source>
</evidence>
<reference evidence="10 11" key="1">
    <citation type="submission" date="2014-02" db="EMBL/GenBank/DDBJ databases">
        <title>Genome sequence of Brachybacterium phenoliresistens strain W13A50.</title>
        <authorList>
            <person name="Wang X."/>
        </authorList>
    </citation>
    <scope>NUCLEOTIDE SEQUENCE [LARGE SCALE GENOMIC DNA]</scope>
    <source>
        <strain evidence="10 11">W13A50</strain>
    </source>
</reference>
<dbReference type="STRING" id="396014.BF93_13180"/>
<name>Z9JP67_9MICO</name>
<organism evidence="10 11">
    <name type="scientific">Brachybacterium phenoliresistens</name>
    <dbReference type="NCBI Taxonomy" id="396014"/>
    <lineage>
        <taxon>Bacteria</taxon>
        <taxon>Bacillati</taxon>
        <taxon>Actinomycetota</taxon>
        <taxon>Actinomycetes</taxon>
        <taxon>Micrococcales</taxon>
        <taxon>Dermabacteraceae</taxon>
        <taxon>Brachybacterium</taxon>
    </lineage>
</organism>
<dbReference type="EMBL" id="JDYK01000034">
    <property type="protein sequence ID" value="EWS79512.1"/>
    <property type="molecule type" value="Genomic_DNA"/>
</dbReference>
<evidence type="ECO:0000256" key="4">
    <source>
        <dbReference type="ARBA" id="ARBA00022475"/>
    </source>
</evidence>
<feature type="transmembrane region" description="Helical" evidence="9">
    <location>
        <begin position="81"/>
        <end position="101"/>
    </location>
</feature>
<evidence type="ECO:0000313" key="10">
    <source>
        <dbReference type="EMBL" id="EWS79512.1"/>
    </source>
</evidence>
<proteinExistence type="inferred from homology"/>
<dbReference type="CDD" id="cd06550">
    <property type="entry name" value="TM_ABC_iron-siderophores_like"/>
    <property type="match status" value="1"/>
</dbReference>
<dbReference type="AlphaFoldDB" id="Z9JP67"/>
<keyword evidence="3" id="KW-0813">Transport</keyword>
<dbReference type="RefSeq" id="WP_038374696.1">
    <property type="nucleotide sequence ID" value="NZ_BAAAOW010000003.1"/>
</dbReference>
<feature type="transmembrane region" description="Helical" evidence="9">
    <location>
        <begin position="169"/>
        <end position="192"/>
    </location>
</feature>
<evidence type="ECO:0000256" key="3">
    <source>
        <dbReference type="ARBA" id="ARBA00022448"/>
    </source>
</evidence>
<keyword evidence="11" id="KW-1185">Reference proteome</keyword>
<evidence type="ECO:0000256" key="1">
    <source>
        <dbReference type="ARBA" id="ARBA00004651"/>
    </source>
</evidence>
<dbReference type="HOGENOM" id="CLU_013016_1_0_11"/>
<dbReference type="PANTHER" id="PTHR30472">
    <property type="entry name" value="FERRIC ENTEROBACTIN TRANSPORT SYSTEM PERMEASE PROTEIN"/>
    <property type="match status" value="1"/>
</dbReference>
<keyword evidence="7 9" id="KW-0472">Membrane</keyword>
<accession>Z9JP67</accession>
<dbReference type="GO" id="GO:0033214">
    <property type="term" value="P:siderophore-iron import into cell"/>
    <property type="evidence" value="ECO:0007669"/>
    <property type="project" value="TreeGrafter"/>
</dbReference>
<dbReference type="GO" id="GO:0022857">
    <property type="term" value="F:transmembrane transporter activity"/>
    <property type="evidence" value="ECO:0007669"/>
    <property type="project" value="InterPro"/>
</dbReference>
<dbReference type="SUPFAM" id="SSF81345">
    <property type="entry name" value="ABC transporter involved in vitamin B12 uptake, BtuC"/>
    <property type="match status" value="1"/>
</dbReference>
<protein>
    <recommendedName>
        <fullName evidence="12">Iron ABC transporter permease</fullName>
    </recommendedName>
</protein>
<dbReference type="Proteomes" id="UP000023067">
    <property type="component" value="Unassembled WGS sequence"/>
</dbReference>
<feature type="compositionally biased region" description="Pro residues" evidence="8">
    <location>
        <begin position="7"/>
        <end position="19"/>
    </location>
</feature>
<feature type="transmembrane region" description="Helical" evidence="9">
    <location>
        <begin position="36"/>
        <end position="61"/>
    </location>
</feature>
<keyword evidence="6 9" id="KW-1133">Transmembrane helix</keyword>
<dbReference type="eggNOG" id="COG0609">
    <property type="taxonomic scope" value="Bacteria"/>
</dbReference>
<evidence type="ECO:0000256" key="2">
    <source>
        <dbReference type="ARBA" id="ARBA00007935"/>
    </source>
</evidence>
<feature type="region of interest" description="Disordered" evidence="8">
    <location>
        <begin position="1"/>
        <end position="28"/>
    </location>
</feature>
<evidence type="ECO:0000256" key="6">
    <source>
        <dbReference type="ARBA" id="ARBA00022989"/>
    </source>
</evidence>
<feature type="transmembrane region" description="Helical" evidence="9">
    <location>
        <begin position="301"/>
        <end position="323"/>
    </location>
</feature>
<feature type="transmembrane region" description="Helical" evidence="9">
    <location>
        <begin position="113"/>
        <end position="133"/>
    </location>
</feature>
<keyword evidence="5 9" id="KW-0812">Transmembrane</keyword>
<feature type="transmembrane region" description="Helical" evidence="9">
    <location>
        <begin position="212"/>
        <end position="232"/>
    </location>
</feature>
<dbReference type="PANTHER" id="PTHR30472:SF1">
    <property type="entry name" value="FE(3+) DICITRATE TRANSPORT SYSTEM PERMEASE PROTEIN FECC-RELATED"/>
    <property type="match status" value="1"/>
</dbReference>
<evidence type="ECO:0000256" key="5">
    <source>
        <dbReference type="ARBA" id="ARBA00022692"/>
    </source>
</evidence>
<comment type="caution">
    <text evidence="10">The sequence shown here is derived from an EMBL/GenBank/DDBJ whole genome shotgun (WGS) entry which is preliminary data.</text>
</comment>
<dbReference type="Gene3D" id="1.10.3470.10">
    <property type="entry name" value="ABC transporter involved in vitamin B12 uptake, BtuC"/>
    <property type="match status" value="1"/>
</dbReference>
<keyword evidence="4" id="KW-1003">Cell membrane</keyword>
<evidence type="ECO:0000256" key="8">
    <source>
        <dbReference type="SAM" id="MobiDB-lite"/>
    </source>
</evidence>
<dbReference type="InterPro" id="IPR037294">
    <property type="entry name" value="ABC_BtuC-like"/>
</dbReference>
<evidence type="ECO:0000313" key="11">
    <source>
        <dbReference type="Proteomes" id="UP000023067"/>
    </source>
</evidence>
<dbReference type="PATRIC" id="fig|396014.3.peg.3674"/>
<gene>
    <name evidence="10" type="ORF">BF93_13180</name>
</gene>
<dbReference type="GO" id="GO:0005886">
    <property type="term" value="C:plasma membrane"/>
    <property type="evidence" value="ECO:0007669"/>
    <property type="project" value="UniProtKB-SubCell"/>
</dbReference>
<comment type="similarity">
    <text evidence="2">Belongs to the binding-protein-dependent transport system permease family. FecCD subfamily.</text>
</comment>
<comment type="subcellular location">
    <subcellularLocation>
        <location evidence="1">Cell membrane</location>
        <topology evidence="1">Multi-pass membrane protein</topology>
    </subcellularLocation>
</comment>